<name>A0A9X3EJ75_9BACT</name>
<protein>
    <submittedName>
        <fullName evidence="2">Uncharacterized protein</fullName>
    </submittedName>
</protein>
<feature type="region of interest" description="Disordered" evidence="1">
    <location>
        <begin position="83"/>
        <end position="151"/>
    </location>
</feature>
<evidence type="ECO:0000256" key="1">
    <source>
        <dbReference type="SAM" id="MobiDB-lite"/>
    </source>
</evidence>
<evidence type="ECO:0000313" key="2">
    <source>
        <dbReference type="EMBL" id="MCY1005108.1"/>
    </source>
</evidence>
<dbReference type="AlphaFoldDB" id="A0A9X3EJ75"/>
<feature type="compositionally biased region" description="Low complexity" evidence="1">
    <location>
        <begin position="109"/>
        <end position="123"/>
    </location>
</feature>
<proteinExistence type="predicted"/>
<evidence type="ECO:0000313" key="3">
    <source>
        <dbReference type="Proteomes" id="UP001150924"/>
    </source>
</evidence>
<feature type="compositionally biased region" description="Basic residues" evidence="1">
    <location>
        <begin position="141"/>
        <end position="151"/>
    </location>
</feature>
<accession>A0A9X3EJ75</accession>
<comment type="caution">
    <text evidence="2">The sequence shown here is derived from an EMBL/GenBank/DDBJ whole genome shotgun (WGS) entry which is preliminary data.</text>
</comment>
<reference evidence="2" key="1">
    <citation type="submission" date="2022-11" db="EMBL/GenBank/DDBJ databases">
        <title>Minimal conservation of predation-associated metabolite biosynthetic gene clusters underscores biosynthetic potential of Myxococcota including descriptions for ten novel species: Archangium lansinium sp. nov., Myxococcus landrumus sp. nov., Nannocystis bai.</title>
        <authorList>
            <person name="Ahearne A."/>
            <person name="Stevens C."/>
            <person name="Phillips K."/>
        </authorList>
    </citation>
    <scope>NUCLEOTIDE SEQUENCE</scope>
    <source>
        <strain evidence="2">Na p29</strain>
    </source>
</reference>
<gene>
    <name evidence="2" type="ORF">OV079_05890</name>
</gene>
<dbReference type="EMBL" id="JAPNKE010000002">
    <property type="protein sequence ID" value="MCY1005108.1"/>
    <property type="molecule type" value="Genomic_DNA"/>
</dbReference>
<keyword evidence="3" id="KW-1185">Reference proteome</keyword>
<dbReference type="Proteomes" id="UP001150924">
    <property type="component" value="Unassembled WGS sequence"/>
</dbReference>
<feature type="compositionally biased region" description="Low complexity" evidence="1">
    <location>
        <begin position="83"/>
        <end position="100"/>
    </location>
</feature>
<dbReference type="RefSeq" id="WP_267766734.1">
    <property type="nucleotide sequence ID" value="NZ_JAPNKE010000002.1"/>
</dbReference>
<sequence>MTTDTDHSWSEIIDEQDGWREMHLNCTFADEVDLPSLLARPELDATRELWIEHWMTADALRDDYRPWFEALAGRPLPALRSLTSAATRTARSTRTWGRRPGSPRRWRRSSAWFSSATARSSSRSVRRDCASCGSSTAPSRPRSRGRCWRPA</sequence>
<organism evidence="2 3">
    <name type="scientific">Nannocystis pusilla</name>
    <dbReference type="NCBI Taxonomy" id="889268"/>
    <lineage>
        <taxon>Bacteria</taxon>
        <taxon>Pseudomonadati</taxon>
        <taxon>Myxococcota</taxon>
        <taxon>Polyangia</taxon>
        <taxon>Nannocystales</taxon>
        <taxon>Nannocystaceae</taxon>
        <taxon>Nannocystis</taxon>
    </lineage>
</organism>